<dbReference type="SUPFAM" id="SSF100985">
    <property type="entry name" value="Sporulation inhibitor Sda"/>
    <property type="match status" value="1"/>
</dbReference>
<dbReference type="EMBL" id="CP020772">
    <property type="protein sequence ID" value="ARI77985.1"/>
    <property type="molecule type" value="Genomic_DNA"/>
</dbReference>
<reference evidence="1 2" key="1">
    <citation type="submission" date="2017-04" db="EMBL/GenBank/DDBJ databases">
        <title>The whole genome sequencing and assembly of Halobacillus mangrovi strain.</title>
        <authorList>
            <person name="Lee S.-J."/>
            <person name="Park M.-K."/>
            <person name="Kim J.-Y."/>
            <person name="Lee Y.-J."/>
            <person name="Yi H."/>
            <person name="Bahn Y.-S."/>
            <person name="Kim J.F."/>
            <person name="Lee D.-W."/>
        </authorList>
    </citation>
    <scope>NUCLEOTIDE SEQUENCE [LARGE SCALE GENOMIC DNA]</scope>
    <source>
        <strain evidence="1 2">KTB 131</strain>
    </source>
</reference>
<gene>
    <name evidence="1" type="ORF">HM131_14500</name>
</gene>
<accession>A0A1W5ZXC8</accession>
<sequence length="55" mass="6597">MKKLPNDLLVDTYQMACKLELSLEFVQLLKQEMTRRGLDYTRPVIERRKKEKVTV</sequence>
<dbReference type="RefSeq" id="WP_085030446.1">
    <property type="nucleotide sequence ID" value="NZ_CP020772.1"/>
</dbReference>
<evidence type="ECO:0008006" key="3">
    <source>
        <dbReference type="Google" id="ProtNLM"/>
    </source>
</evidence>
<name>A0A1W5ZXC8_9BACI</name>
<dbReference type="AlphaFoldDB" id="A0A1W5ZXC8"/>
<dbReference type="Proteomes" id="UP000192527">
    <property type="component" value="Chromosome"/>
</dbReference>
<dbReference type="Gene3D" id="1.10.287.1100">
    <property type="entry name" value="Sporulation inhibitor A"/>
    <property type="match status" value="1"/>
</dbReference>
<dbReference type="InterPro" id="IPR036916">
    <property type="entry name" value="Sda_sf"/>
</dbReference>
<proteinExistence type="predicted"/>
<evidence type="ECO:0000313" key="2">
    <source>
        <dbReference type="Proteomes" id="UP000192527"/>
    </source>
</evidence>
<keyword evidence="2" id="KW-1185">Reference proteome</keyword>
<dbReference type="KEGG" id="hmn:HM131_14500"/>
<organism evidence="1 2">
    <name type="scientific">Halobacillus mangrovi</name>
    <dbReference type="NCBI Taxonomy" id="402384"/>
    <lineage>
        <taxon>Bacteria</taxon>
        <taxon>Bacillati</taxon>
        <taxon>Bacillota</taxon>
        <taxon>Bacilli</taxon>
        <taxon>Bacillales</taxon>
        <taxon>Bacillaceae</taxon>
        <taxon>Halobacillus</taxon>
    </lineage>
</organism>
<dbReference type="OrthoDB" id="2933732at2"/>
<dbReference type="Pfam" id="PF08970">
    <property type="entry name" value="Sda"/>
    <property type="match status" value="1"/>
</dbReference>
<dbReference type="InterPro" id="IPR015064">
    <property type="entry name" value="Sda"/>
</dbReference>
<protein>
    <recommendedName>
        <fullName evidence="3">Sporulation histidine kinase inhibitor Sda</fullName>
    </recommendedName>
</protein>
<evidence type="ECO:0000313" key="1">
    <source>
        <dbReference type="EMBL" id="ARI77985.1"/>
    </source>
</evidence>